<dbReference type="STRING" id="662479.C440_16991"/>
<evidence type="ECO:0000256" key="1">
    <source>
        <dbReference type="SAM" id="MobiDB-lite"/>
    </source>
</evidence>
<dbReference type="OrthoDB" id="6243at2157"/>
<dbReference type="SUPFAM" id="SSF53335">
    <property type="entry name" value="S-adenosyl-L-methionine-dependent methyltransferases"/>
    <property type="match status" value="1"/>
</dbReference>
<feature type="compositionally biased region" description="Low complexity" evidence="1">
    <location>
        <begin position="158"/>
        <end position="173"/>
    </location>
</feature>
<proteinExistence type="predicted"/>
<dbReference type="InterPro" id="IPR041698">
    <property type="entry name" value="Methyltransf_25"/>
</dbReference>
<feature type="region of interest" description="Disordered" evidence="1">
    <location>
        <begin position="148"/>
        <end position="181"/>
    </location>
</feature>
<sequence>MDANDVRRKWEDRSGEFSPEYYAYYGPNEVSESVRRHFERLLDPTDAIVELGCGPGRHLSHLHAHGFENLAGVDINADSFEVMADAYPDLAAAGTFYADAIEDVVTEFDDGEYDASFSIETLQHIHPDDEWVFEELARCTSDLLITVENEGRPGSNGGTDSDSGQSHDGSQTDAEVGGSVTGVNDAEYDFPLYYRNWESVFTQFGFVQVECERGERDTLRVFRRSEAVSTGSE</sequence>
<dbReference type="RefSeq" id="WP_008321872.1">
    <property type="nucleotide sequence ID" value="NZ_AOLN01000019.1"/>
</dbReference>
<evidence type="ECO:0000259" key="2">
    <source>
        <dbReference type="Pfam" id="PF13649"/>
    </source>
</evidence>
<dbReference type="AlphaFoldDB" id="M0I0N1"/>
<keyword evidence="4" id="KW-1185">Reference proteome</keyword>
<organism evidence="3 4">
    <name type="scientific">Haloferax mucosum ATCC BAA-1512</name>
    <dbReference type="NCBI Taxonomy" id="662479"/>
    <lineage>
        <taxon>Archaea</taxon>
        <taxon>Methanobacteriati</taxon>
        <taxon>Methanobacteriota</taxon>
        <taxon>Stenosarchaea group</taxon>
        <taxon>Halobacteria</taxon>
        <taxon>Halobacteriales</taxon>
        <taxon>Haloferacaceae</taxon>
        <taxon>Haloferax</taxon>
    </lineage>
</organism>
<protein>
    <recommendedName>
        <fullName evidence="2">Methyltransferase domain-containing protein</fullName>
    </recommendedName>
</protein>
<dbReference type="EMBL" id="AOLN01000019">
    <property type="protein sequence ID" value="ELZ90395.1"/>
    <property type="molecule type" value="Genomic_DNA"/>
</dbReference>
<accession>M0I0N1</accession>
<dbReference type="Gene3D" id="3.40.50.150">
    <property type="entry name" value="Vaccinia Virus protein VP39"/>
    <property type="match status" value="1"/>
</dbReference>
<evidence type="ECO:0000313" key="4">
    <source>
        <dbReference type="Proteomes" id="UP000011550"/>
    </source>
</evidence>
<name>M0I0N1_9EURY</name>
<dbReference type="CDD" id="cd02440">
    <property type="entry name" value="AdoMet_MTases"/>
    <property type="match status" value="1"/>
</dbReference>
<dbReference type="InterPro" id="IPR029063">
    <property type="entry name" value="SAM-dependent_MTases_sf"/>
</dbReference>
<gene>
    <name evidence="3" type="ORF">C440_16991</name>
</gene>
<reference evidence="3 4" key="1">
    <citation type="journal article" date="2014" name="PLoS Genet.">
        <title>Phylogenetically driven sequencing of extremely halophilic archaea reveals strategies for static and dynamic osmo-response.</title>
        <authorList>
            <person name="Becker E.A."/>
            <person name="Seitzer P.M."/>
            <person name="Tritt A."/>
            <person name="Larsen D."/>
            <person name="Krusor M."/>
            <person name="Yao A.I."/>
            <person name="Wu D."/>
            <person name="Madern D."/>
            <person name="Eisen J.A."/>
            <person name="Darling A.E."/>
            <person name="Facciotti M.T."/>
        </authorList>
    </citation>
    <scope>NUCLEOTIDE SEQUENCE [LARGE SCALE GENOMIC DNA]</scope>
    <source>
        <strain evidence="3 4">ATCC BAA-1512</strain>
    </source>
</reference>
<feature type="domain" description="Methyltransferase" evidence="2">
    <location>
        <begin position="48"/>
        <end position="140"/>
    </location>
</feature>
<dbReference type="Proteomes" id="UP000011550">
    <property type="component" value="Unassembled WGS sequence"/>
</dbReference>
<dbReference type="PATRIC" id="fig|662479.7.peg.3450"/>
<evidence type="ECO:0000313" key="3">
    <source>
        <dbReference type="EMBL" id="ELZ90395.1"/>
    </source>
</evidence>
<comment type="caution">
    <text evidence="3">The sequence shown here is derived from an EMBL/GenBank/DDBJ whole genome shotgun (WGS) entry which is preliminary data.</text>
</comment>
<dbReference type="Pfam" id="PF13649">
    <property type="entry name" value="Methyltransf_25"/>
    <property type="match status" value="1"/>
</dbReference>